<keyword evidence="1" id="KW-0812">Transmembrane</keyword>
<reference evidence="2 3" key="1">
    <citation type="submission" date="2018-05" db="EMBL/GenBank/DDBJ databases">
        <title>Complete genome sequence of Arcticibacterium luteifluviistationis SM1504T, a cytophagaceae bacterium isolated from Arctic surface seawater.</title>
        <authorList>
            <person name="Li Y."/>
            <person name="Qin Q.-L."/>
        </authorList>
    </citation>
    <scope>NUCLEOTIDE SEQUENCE [LARGE SCALE GENOMIC DNA]</scope>
    <source>
        <strain evidence="2 3">SM1504</strain>
    </source>
</reference>
<dbReference type="AlphaFoldDB" id="A0A2Z4G7W7"/>
<dbReference type="OrthoDB" id="9808460at2"/>
<name>A0A2Z4G7W7_9BACT</name>
<dbReference type="PANTHER" id="PTHR39165:SF1">
    <property type="entry name" value="DUF456 DOMAIN-CONTAINING PROTEIN"/>
    <property type="match status" value="1"/>
</dbReference>
<gene>
    <name evidence="2" type="ORF">DJ013_03020</name>
</gene>
<accession>A0A2Z4G7W7</accession>
<keyword evidence="1" id="KW-0472">Membrane</keyword>
<dbReference type="Proteomes" id="UP000249873">
    <property type="component" value="Chromosome"/>
</dbReference>
<dbReference type="KEGG" id="als:DJ013_03020"/>
<feature type="transmembrane region" description="Helical" evidence="1">
    <location>
        <begin position="88"/>
        <end position="110"/>
    </location>
</feature>
<feature type="transmembrane region" description="Helical" evidence="1">
    <location>
        <begin position="48"/>
        <end position="67"/>
    </location>
</feature>
<feature type="transmembrane region" description="Helical" evidence="1">
    <location>
        <begin position="130"/>
        <end position="151"/>
    </location>
</feature>
<sequence>MDILLLILGGLFLIIGLIGSVLPIPGPPLAFGGVIALHYSKYANFSEDLLIGLGIATVLVTVLDYYVPIWGTKKFGGTKAGVRGSMAGLIIGLFFGPFGIFIGAFLGALIGEYMFGDKHNALKAAIGSFAGFAAGMAIKITLCCFMIFYAVKELWGFWN</sequence>
<dbReference type="PANTHER" id="PTHR39165">
    <property type="entry name" value="IG HYPOTHETICAL 17883"/>
    <property type="match status" value="1"/>
</dbReference>
<evidence type="ECO:0000313" key="3">
    <source>
        <dbReference type="Proteomes" id="UP000249873"/>
    </source>
</evidence>
<keyword evidence="3" id="KW-1185">Reference proteome</keyword>
<dbReference type="RefSeq" id="WP_111370297.1">
    <property type="nucleotide sequence ID" value="NZ_CP029480.1"/>
</dbReference>
<dbReference type="Pfam" id="PF04306">
    <property type="entry name" value="DUF456"/>
    <property type="match status" value="1"/>
</dbReference>
<evidence type="ECO:0000313" key="2">
    <source>
        <dbReference type="EMBL" id="AWV97195.1"/>
    </source>
</evidence>
<keyword evidence="1" id="KW-1133">Transmembrane helix</keyword>
<proteinExistence type="predicted"/>
<evidence type="ECO:0000256" key="1">
    <source>
        <dbReference type="SAM" id="Phobius"/>
    </source>
</evidence>
<dbReference type="InterPro" id="IPR007403">
    <property type="entry name" value="DUF456"/>
</dbReference>
<organism evidence="2 3">
    <name type="scientific">Arcticibacterium luteifluviistationis</name>
    <dbReference type="NCBI Taxonomy" id="1784714"/>
    <lineage>
        <taxon>Bacteria</taxon>
        <taxon>Pseudomonadati</taxon>
        <taxon>Bacteroidota</taxon>
        <taxon>Cytophagia</taxon>
        <taxon>Cytophagales</taxon>
        <taxon>Leadbetterellaceae</taxon>
        <taxon>Arcticibacterium</taxon>
    </lineage>
</organism>
<protein>
    <submittedName>
        <fullName evidence="2">DUF456 domain-containing protein</fullName>
    </submittedName>
</protein>
<dbReference type="EMBL" id="CP029480">
    <property type="protein sequence ID" value="AWV97195.1"/>
    <property type="molecule type" value="Genomic_DNA"/>
</dbReference>